<keyword evidence="11" id="KW-1185">Reference proteome</keyword>
<dbReference type="NCBIfam" id="TIGR04056">
    <property type="entry name" value="OMP_RagA_SusC"/>
    <property type="match status" value="1"/>
</dbReference>
<evidence type="ECO:0000256" key="7">
    <source>
        <dbReference type="PROSITE-ProRule" id="PRU01360"/>
    </source>
</evidence>
<evidence type="ECO:0000313" key="11">
    <source>
        <dbReference type="Proteomes" id="UP000198711"/>
    </source>
</evidence>
<accession>A0A8X8LF75</accession>
<organism evidence="10 11">
    <name type="scientific">Hydrobacter penzbergensis</name>
    <dbReference type="NCBI Taxonomy" id="1235997"/>
    <lineage>
        <taxon>Bacteria</taxon>
        <taxon>Pseudomonadati</taxon>
        <taxon>Bacteroidota</taxon>
        <taxon>Chitinophagia</taxon>
        <taxon>Chitinophagales</taxon>
        <taxon>Chitinophagaceae</taxon>
        <taxon>Hydrobacter</taxon>
    </lineage>
</organism>
<dbReference type="PROSITE" id="PS52016">
    <property type="entry name" value="TONB_DEPENDENT_REC_3"/>
    <property type="match status" value="1"/>
</dbReference>
<evidence type="ECO:0000259" key="9">
    <source>
        <dbReference type="Pfam" id="PF07715"/>
    </source>
</evidence>
<dbReference type="Pfam" id="PF13715">
    <property type="entry name" value="CarbopepD_reg_2"/>
    <property type="match status" value="1"/>
</dbReference>
<dbReference type="Gene3D" id="2.170.130.10">
    <property type="entry name" value="TonB-dependent receptor, plug domain"/>
    <property type="match status" value="1"/>
</dbReference>
<dbReference type="RefSeq" id="WP_092725258.1">
    <property type="nucleotide sequence ID" value="NZ_FNNO01000012.1"/>
</dbReference>
<keyword evidence="8" id="KW-0732">Signal</keyword>
<dbReference type="InterPro" id="IPR036942">
    <property type="entry name" value="Beta-barrel_TonB_sf"/>
</dbReference>
<proteinExistence type="inferred from homology"/>
<evidence type="ECO:0000256" key="3">
    <source>
        <dbReference type="ARBA" id="ARBA00022452"/>
    </source>
</evidence>
<evidence type="ECO:0000256" key="8">
    <source>
        <dbReference type="SAM" id="SignalP"/>
    </source>
</evidence>
<dbReference type="AlphaFoldDB" id="A0A8X8LF75"/>
<dbReference type="Proteomes" id="UP000198711">
    <property type="component" value="Unassembled WGS sequence"/>
</dbReference>
<dbReference type="Gene3D" id="2.40.170.20">
    <property type="entry name" value="TonB-dependent receptor, beta-barrel domain"/>
    <property type="match status" value="1"/>
</dbReference>
<keyword evidence="2 7" id="KW-0813">Transport</keyword>
<dbReference type="Gene3D" id="2.60.40.1120">
    <property type="entry name" value="Carboxypeptidase-like, regulatory domain"/>
    <property type="match status" value="1"/>
</dbReference>
<evidence type="ECO:0000256" key="6">
    <source>
        <dbReference type="ARBA" id="ARBA00023237"/>
    </source>
</evidence>
<evidence type="ECO:0000256" key="5">
    <source>
        <dbReference type="ARBA" id="ARBA00023136"/>
    </source>
</evidence>
<reference evidence="10 11" key="1">
    <citation type="submission" date="2016-10" db="EMBL/GenBank/DDBJ databases">
        <authorList>
            <person name="Varghese N."/>
            <person name="Submissions S."/>
        </authorList>
    </citation>
    <scope>NUCLEOTIDE SEQUENCE [LARGE SCALE GENOMIC DNA]</scope>
    <source>
        <strain evidence="10 11">DSM 25353</strain>
    </source>
</reference>
<dbReference type="NCBIfam" id="TIGR04057">
    <property type="entry name" value="SusC_RagA_signa"/>
    <property type="match status" value="1"/>
</dbReference>
<dbReference type="Pfam" id="PF07715">
    <property type="entry name" value="Plug"/>
    <property type="match status" value="1"/>
</dbReference>
<feature type="domain" description="TonB-dependent receptor plug" evidence="9">
    <location>
        <begin position="121"/>
        <end position="219"/>
    </location>
</feature>
<comment type="similarity">
    <text evidence="7">Belongs to the TonB-dependent receptor family.</text>
</comment>
<evidence type="ECO:0000256" key="1">
    <source>
        <dbReference type="ARBA" id="ARBA00004571"/>
    </source>
</evidence>
<dbReference type="EMBL" id="FNNO01000012">
    <property type="protein sequence ID" value="SDX28847.1"/>
    <property type="molecule type" value="Genomic_DNA"/>
</dbReference>
<keyword evidence="6 7" id="KW-0998">Cell outer membrane</keyword>
<dbReference type="InterPro" id="IPR008969">
    <property type="entry name" value="CarboxyPept-like_regulatory"/>
</dbReference>
<feature type="signal peptide" evidence="8">
    <location>
        <begin position="1"/>
        <end position="24"/>
    </location>
</feature>
<evidence type="ECO:0000256" key="4">
    <source>
        <dbReference type="ARBA" id="ARBA00022692"/>
    </source>
</evidence>
<dbReference type="InterPro" id="IPR037066">
    <property type="entry name" value="Plug_dom_sf"/>
</dbReference>
<name>A0A8X8LF75_9BACT</name>
<dbReference type="SUPFAM" id="SSF49464">
    <property type="entry name" value="Carboxypeptidase regulatory domain-like"/>
    <property type="match status" value="1"/>
</dbReference>
<protein>
    <submittedName>
        <fullName evidence="10">TonB-linked outer membrane protein, SusC/RagA family</fullName>
    </submittedName>
</protein>
<comment type="caution">
    <text evidence="10">The sequence shown here is derived from an EMBL/GenBank/DDBJ whole genome shotgun (WGS) entry which is preliminary data.</text>
</comment>
<dbReference type="GO" id="GO:0009279">
    <property type="term" value="C:cell outer membrane"/>
    <property type="evidence" value="ECO:0007669"/>
    <property type="project" value="UniProtKB-SubCell"/>
</dbReference>
<keyword evidence="3 7" id="KW-1134">Transmembrane beta strand</keyword>
<gene>
    <name evidence="10" type="ORF">SAMN05444410_112101</name>
</gene>
<comment type="subcellular location">
    <subcellularLocation>
        <location evidence="1 7">Cell outer membrane</location>
        <topology evidence="1 7">Multi-pass membrane protein</topology>
    </subcellularLocation>
</comment>
<keyword evidence="4 7" id="KW-0812">Transmembrane</keyword>
<dbReference type="InterPro" id="IPR039426">
    <property type="entry name" value="TonB-dep_rcpt-like"/>
</dbReference>
<keyword evidence="5 7" id="KW-0472">Membrane</keyword>
<sequence>MKLSTKTLLVTVMLLTAFSLKSFSQERMVSGRVHTKNGIGIAGALVQVTPSKRSAITDSIGHYSIVLKDGDKTISINSIGFISQSFPLTAVQHFDFALLDDPKSLTEVIVTAYGIKKETKKIGYAVQELKGSDLIKARDDNPINSLVGKIAGLSVGASPEMLGRPELVLRGSKDLLFVIDGVPVNTDTWNISPDDIESYSILKGANASALYGFRGINGAIIITTKRGTKSKKGWQVDVNSSTMLEKGFVAIPQSQTEYGRGTAFVYSYGDRLYDNKQRLPEWGPRFEGQLVKQYDSPYDPVTNTRTATPWTARGADNFNKFMEMGVINTNNVALSAATDRSDIRISLSNMNQKGMNPNTKLNSYTMAVNVGYRITDKLSVEASINLNKQYSPNIPDVNYGPNSYIYMFKVYGSSDYNIDDLKNIYKAPMGVQDLIPYAQEYGRENSAWFIAKKWLRSHDKTDVNGYVKATYQFSPSLNLSLRSQITTWTQLRTEQVPAGTNLNTYTPWYYFGWYGDYREDRRNLFENNTDLILHFDKRVGKFNISALAGGSERSFTYNSLWGTTKAMAVPNVYALSNSKEQYASFTWGSKMQVYSGFYSVDFSYDKYLTLSHTGRVDNLSTLAKGYNTFYYPSVSLSTVVSDYVNLPSVISFFKLRASYANVKGGLTAPTIASAYYQNTGMSTNSFLGYGTDLYSSYDGPTYKNQNAYSTVTYYNNGQSVDFTSTIANQALKPYTVSSYEAGLDMKFLKNRLGVDVTYFTSLNGPQIFALQVPSSTGYTSQNVNAITSEKKGYEISVSGSPIKSARGLSWDVAVNYATYKETLQDIYGDESVLSLNGHNYRKGERLDAIYGAGFVRDGNNNIIYNGGLPLRAPSDINNNSFLGYANPDFTFGINNKFTYRNFSVGFQFDGRIGGSIYDEVYKDGMNGGTAYESASGDFGVARLAEWQSTNNGSVAPTAKYIAPGVKIISGTPVYAGGKIINLKDLTFAPNDQATTVQKFISSGIGNVTEYWMTDRSFVKLREVSISYTLPAGLLAKSRFIKSATFSLVGRNLLYWAKRKDIDLDQFASGYNDTDRSLNNGGVLQSVTARRFGFNINLSF</sequence>
<dbReference type="InterPro" id="IPR023996">
    <property type="entry name" value="TonB-dep_OMP_SusC/RagA"/>
</dbReference>
<dbReference type="SUPFAM" id="SSF56935">
    <property type="entry name" value="Porins"/>
    <property type="match status" value="1"/>
</dbReference>
<dbReference type="InterPro" id="IPR023997">
    <property type="entry name" value="TonB-dep_OMP_SusC/RagA_CS"/>
</dbReference>
<evidence type="ECO:0000313" key="10">
    <source>
        <dbReference type="EMBL" id="SDX28847.1"/>
    </source>
</evidence>
<dbReference type="InterPro" id="IPR012910">
    <property type="entry name" value="Plug_dom"/>
</dbReference>
<evidence type="ECO:0000256" key="2">
    <source>
        <dbReference type="ARBA" id="ARBA00022448"/>
    </source>
</evidence>
<feature type="chain" id="PRO_5036484545" evidence="8">
    <location>
        <begin position="25"/>
        <end position="1099"/>
    </location>
</feature>